<dbReference type="Pfam" id="PF12804">
    <property type="entry name" value="NTP_transf_3"/>
    <property type="match status" value="1"/>
</dbReference>
<dbReference type="EMBL" id="CP013290">
    <property type="protein sequence ID" value="APH02404.1"/>
    <property type="molecule type" value="Genomic_DNA"/>
</dbReference>
<proteinExistence type="predicted"/>
<dbReference type="NCBIfam" id="TIGR03552">
    <property type="entry name" value="F420_cofC"/>
    <property type="match status" value="1"/>
</dbReference>
<evidence type="ECO:0000256" key="2">
    <source>
        <dbReference type="ARBA" id="ARBA00022695"/>
    </source>
</evidence>
<keyword evidence="4" id="KW-0342">GTP-binding</keyword>
<evidence type="ECO:0000259" key="5">
    <source>
        <dbReference type="Pfam" id="PF12804"/>
    </source>
</evidence>
<dbReference type="Proteomes" id="UP000182938">
    <property type="component" value="Chromosome"/>
</dbReference>
<reference evidence="6 7" key="1">
    <citation type="submission" date="2015-11" db="EMBL/GenBank/DDBJ databases">
        <authorList>
            <person name="Zhang Y."/>
            <person name="Guo Z."/>
        </authorList>
    </citation>
    <scope>NUCLEOTIDE SEQUENCE [LARGE SCALE GENOMIC DNA]</scope>
    <source>
        <strain evidence="6 7">YFY001</strain>
    </source>
</reference>
<dbReference type="SUPFAM" id="SSF53448">
    <property type="entry name" value="Nucleotide-diphospho-sugar transferases"/>
    <property type="match status" value="1"/>
</dbReference>
<dbReference type="Gene3D" id="3.90.550.10">
    <property type="entry name" value="Spore Coat Polysaccharide Biosynthesis Protein SpsA, Chain A"/>
    <property type="match status" value="1"/>
</dbReference>
<keyword evidence="7" id="KW-1185">Reference proteome</keyword>
<keyword evidence="2" id="KW-0548">Nucleotidyltransferase</keyword>
<dbReference type="GO" id="GO:0005525">
    <property type="term" value="F:GTP binding"/>
    <property type="evidence" value="ECO:0007669"/>
    <property type="project" value="UniProtKB-KW"/>
</dbReference>
<dbReference type="KEGG" id="jte:ASJ30_13415"/>
<protein>
    <recommendedName>
        <fullName evidence="5">MobA-like NTP transferase domain-containing protein</fullName>
    </recommendedName>
</protein>
<dbReference type="InterPro" id="IPR002835">
    <property type="entry name" value="CofC"/>
</dbReference>
<dbReference type="GO" id="GO:0043814">
    <property type="term" value="F:phospholactate guanylyltransferase activity"/>
    <property type="evidence" value="ECO:0007669"/>
    <property type="project" value="InterPro"/>
</dbReference>
<dbReference type="AlphaFoldDB" id="A0A1L3MJN9"/>
<sequence>MPIKRWSVAKSRLEVEGYAREVLAQAFAADLLATVAACPEVQEFVIVSNQEKVGHLLPGGRGFVLEEPREAVDALSSAIDVGVGWARTHRPLQPIVIVPADLPALTAPALSQVLRVASRHPRAFVPDVDGEGTTLLTGLRSEIVLHSYGPGSAGRHAELGAVAITDAAAGARQDVDTVEDLKRVSALGVGPHTAFAVHQLCVGAESGRQPTRSAYATDALPE</sequence>
<organism evidence="6 7">
    <name type="scientific">Janibacter indicus</name>
    <dbReference type="NCBI Taxonomy" id="857417"/>
    <lineage>
        <taxon>Bacteria</taxon>
        <taxon>Bacillati</taxon>
        <taxon>Actinomycetota</taxon>
        <taxon>Actinomycetes</taxon>
        <taxon>Micrococcales</taxon>
        <taxon>Intrasporangiaceae</taxon>
        <taxon>Janibacter</taxon>
    </lineage>
</organism>
<evidence type="ECO:0000256" key="1">
    <source>
        <dbReference type="ARBA" id="ARBA00022679"/>
    </source>
</evidence>
<dbReference type="PANTHER" id="PTHR40392:SF1">
    <property type="entry name" value="2-PHOSPHO-L-LACTATE GUANYLYLTRANSFERASE"/>
    <property type="match status" value="1"/>
</dbReference>
<dbReference type="InterPro" id="IPR025877">
    <property type="entry name" value="MobA-like_NTP_Trfase"/>
</dbReference>
<dbReference type="InterPro" id="IPR029044">
    <property type="entry name" value="Nucleotide-diphossugar_trans"/>
</dbReference>
<keyword evidence="3" id="KW-0547">Nucleotide-binding</keyword>
<keyword evidence="1" id="KW-0808">Transferase</keyword>
<evidence type="ECO:0000256" key="3">
    <source>
        <dbReference type="ARBA" id="ARBA00022741"/>
    </source>
</evidence>
<evidence type="ECO:0000256" key="4">
    <source>
        <dbReference type="ARBA" id="ARBA00023134"/>
    </source>
</evidence>
<evidence type="ECO:0000313" key="7">
    <source>
        <dbReference type="Proteomes" id="UP000182938"/>
    </source>
</evidence>
<accession>A0A1L3MJN9</accession>
<evidence type="ECO:0000313" key="6">
    <source>
        <dbReference type="EMBL" id="APH02404.1"/>
    </source>
</evidence>
<dbReference type="PANTHER" id="PTHR40392">
    <property type="entry name" value="2-PHOSPHO-L-LACTATE GUANYLYLTRANSFERASE"/>
    <property type="match status" value="1"/>
</dbReference>
<name>A0A1L3MJN9_9MICO</name>
<feature type="domain" description="MobA-like NTP transferase" evidence="5">
    <location>
        <begin position="28"/>
        <end position="133"/>
    </location>
</feature>
<gene>
    <name evidence="6" type="ORF">ASJ30_13415</name>
</gene>